<protein>
    <recommendedName>
        <fullName evidence="4">F-box domain-containing protein</fullName>
    </recommendedName>
</protein>
<dbReference type="EMBL" id="CACVBS010000029">
    <property type="protein sequence ID" value="CAA7260471.1"/>
    <property type="molecule type" value="Genomic_DNA"/>
</dbReference>
<keyword evidence="3" id="KW-1185">Reference proteome</keyword>
<accession>A0A8S0VXB3</accession>
<dbReference type="AlphaFoldDB" id="A0A8S0VXB3"/>
<comment type="caution">
    <text evidence="2">The sequence shown here is derived from an EMBL/GenBank/DDBJ whole genome shotgun (WGS) entry which is preliminary data.</text>
</comment>
<proteinExistence type="predicted"/>
<organism evidence="2 3">
    <name type="scientific">Cyclocybe aegerita</name>
    <name type="common">Black poplar mushroom</name>
    <name type="synonym">Agrocybe aegerita</name>
    <dbReference type="NCBI Taxonomy" id="1973307"/>
    <lineage>
        <taxon>Eukaryota</taxon>
        <taxon>Fungi</taxon>
        <taxon>Dikarya</taxon>
        <taxon>Basidiomycota</taxon>
        <taxon>Agaricomycotina</taxon>
        <taxon>Agaricomycetes</taxon>
        <taxon>Agaricomycetidae</taxon>
        <taxon>Agaricales</taxon>
        <taxon>Agaricineae</taxon>
        <taxon>Bolbitiaceae</taxon>
        <taxon>Cyclocybe</taxon>
    </lineage>
</organism>
<dbReference type="Proteomes" id="UP000467700">
    <property type="component" value="Unassembled WGS sequence"/>
</dbReference>
<evidence type="ECO:0000313" key="3">
    <source>
        <dbReference type="Proteomes" id="UP000467700"/>
    </source>
</evidence>
<sequence length="634" mass="72085">MSTPAHAVAQRPHTATYGLVLAKMSSQAAATYAKEWALLSNLTHTIHFDSGRSSRKEEKRPATSNSVEGPSFPRPISIMGEIPPELLGEIFKWASPIREFTASPPMSLPDDPPYAMAYGFTQTCFLWRNVALSTPEVWTSIPVVRQDINTNGFVKHVKMFLERSKDAPIHVALVTAGKSRPRSAIFSQSHRWKTAMIRMSDLPESLGLPILEALNVKCPELWLDRVCGKTNAPLLRHLVIADRPKCNFMRQGAVNELTSFVGLPMDLDVLAPYCSRLRSCTLGGQLQFQFHPPSSVLRFEVLEELRVFNINRGFFADDTCTILGYIRAPVAQRLEVEGRRRMGAIAGISELIRDICSTTLEGNSKLDYLKLHVRGICEEDMVNLYSCKSLKRLKTLELFDLPLSCLERLRSISTGVSESSTPSLPFPQLKNLFIQRFSSQDLTTLLRVQDWRSSLAGEDVERNLTIYLSYAPGRPRNWIQRHVKQFQDPKAQTLIWSEDSKLLSRGEHLAKQFVGRVPRAIDRFKVSGRPSKRKEKWCQDPYRLNEFLTHLENYEVKDPRLLEMTRLTKIMEAVKDTPLGAIPGDDVYMFQRRADEIAKRWTSLEEGIQGRRWALMEDGRTVRITAGRRTIDLE</sequence>
<feature type="compositionally biased region" description="Basic and acidic residues" evidence="1">
    <location>
        <begin position="49"/>
        <end position="61"/>
    </location>
</feature>
<reference evidence="2 3" key="1">
    <citation type="submission" date="2020-01" db="EMBL/GenBank/DDBJ databases">
        <authorList>
            <person name="Gupta K D."/>
        </authorList>
    </citation>
    <scope>NUCLEOTIDE SEQUENCE [LARGE SCALE GENOMIC DNA]</scope>
</reference>
<dbReference type="OrthoDB" id="3365698at2759"/>
<gene>
    <name evidence="2" type="ORF">AAE3_LOCUS2590</name>
</gene>
<feature type="region of interest" description="Disordered" evidence="1">
    <location>
        <begin position="49"/>
        <end position="75"/>
    </location>
</feature>
<name>A0A8S0VXB3_CYCAE</name>
<evidence type="ECO:0000256" key="1">
    <source>
        <dbReference type="SAM" id="MobiDB-lite"/>
    </source>
</evidence>
<evidence type="ECO:0008006" key="4">
    <source>
        <dbReference type="Google" id="ProtNLM"/>
    </source>
</evidence>
<evidence type="ECO:0000313" key="2">
    <source>
        <dbReference type="EMBL" id="CAA7260471.1"/>
    </source>
</evidence>